<evidence type="ECO:0000256" key="4">
    <source>
        <dbReference type="ARBA" id="ARBA00023316"/>
    </source>
</evidence>
<dbReference type="CDD" id="cd06583">
    <property type="entry name" value="PGRP"/>
    <property type="match status" value="1"/>
</dbReference>
<dbReference type="Pfam" id="PF01510">
    <property type="entry name" value="Amidase_2"/>
    <property type="match status" value="1"/>
</dbReference>
<dbReference type="EC" id="3.5.1.28" evidence="2"/>
<dbReference type="GO" id="GO:0019867">
    <property type="term" value="C:outer membrane"/>
    <property type="evidence" value="ECO:0007669"/>
    <property type="project" value="TreeGrafter"/>
</dbReference>
<reference evidence="6 7" key="2">
    <citation type="submission" date="2018-03" db="EMBL/GenBank/DDBJ databases">
        <authorList>
            <person name="Keele B.F."/>
        </authorList>
    </citation>
    <scope>NUCLEOTIDE SEQUENCE [LARGE SCALE GENOMIC DNA]</scope>
    <source>
        <strain evidence="6 7">D13</strain>
    </source>
</reference>
<keyword evidence="4" id="KW-0961">Cell wall biogenesis/degradation</keyword>
<evidence type="ECO:0000313" key="6">
    <source>
        <dbReference type="EMBL" id="AVP96563.1"/>
    </source>
</evidence>
<dbReference type="Gene3D" id="3.40.80.10">
    <property type="entry name" value="Peptidoglycan recognition protein-like"/>
    <property type="match status" value="1"/>
</dbReference>
<comment type="catalytic activity">
    <reaction evidence="1">
        <text>Hydrolyzes the link between N-acetylmuramoyl residues and L-amino acid residues in certain cell-wall glycopeptides.</text>
        <dbReference type="EC" id="3.5.1.28"/>
    </reaction>
</comment>
<dbReference type="Proteomes" id="UP000241074">
    <property type="component" value="Chromosome"/>
</dbReference>
<dbReference type="SMART" id="SM00644">
    <property type="entry name" value="Ami_2"/>
    <property type="match status" value="1"/>
</dbReference>
<dbReference type="SUPFAM" id="SSF55846">
    <property type="entry name" value="N-acetylmuramoyl-L-alanine amidase-like"/>
    <property type="match status" value="1"/>
</dbReference>
<reference evidence="6 7" key="1">
    <citation type="submission" date="2018-03" db="EMBL/GenBank/DDBJ databases">
        <title>Ahniella affigens gen. nov., sp. nov., a gammaproteobacterium isolated from sandy soil near a stream.</title>
        <authorList>
            <person name="Ko Y."/>
            <person name="Kim J.-H."/>
        </authorList>
    </citation>
    <scope>NUCLEOTIDE SEQUENCE [LARGE SCALE GENOMIC DNA]</scope>
    <source>
        <strain evidence="6 7">D13</strain>
    </source>
</reference>
<evidence type="ECO:0000313" key="7">
    <source>
        <dbReference type="Proteomes" id="UP000241074"/>
    </source>
</evidence>
<dbReference type="GO" id="GO:0009253">
    <property type="term" value="P:peptidoglycan catabolic process"/>
    <property type="evidence" value="ECO:0007669"/>
    <property type="project" value="InterPro"/>
</dbReference>
<dbReference type="InterPro" id="IPR051206">
    <property type="entry name" value="NAMLAA_amidase_2"/>
</dbReference>
<dbReference type="OrthoDB" id="9794842at2"/>
<keyword evidence="3" id="KW-0378">Hydrolase</keyword>
<protein>
    <recommendedName>
        <fullName evidence="2">N-acetylmuramoyl-L-alanine amidase</fullName>
        <ecNumber evidence="2">3.5.1.28</ecNumber>
    </recommendedName>
</protein>
<feature type="domain" description="N-acetylmuramoyl-L-alanine amidase" evidence="5">
    <location>
        <begin position="15"/>
        <end position="158"/>
    </location>
</feature>
<proteinExistence type="predicted"/>
<dbReference type="GO" id="GO:0008745">
    <property type="term" value="F:N-acetylmuramoyl-L-alanine amidase activity"/>
    <property type="evidence" value="ECO:0007669"/>
    <property type="project" value="UniProtKB-EC"/>
</dbReference>
<dbReference type="InterPro" id="IPR036505">
    <property type="entry name" value="Amidase/PGRP_sf"/>
</dbReference>
<name>A0A2P1PNZ3_9GAMM</name>
<accession>A0A2P1PNZ3</accession>
<organism evidence="6 7">
    <name type="scientific">Ahniella affigens</name>
    <dbReference type="NCBI Taxonomy" id="2021234"/>
    <lineage>
        <taxon>Bacteria</taxon>
        <taxon>Pseudomonadati</taxon>
        <taxon>Pseudomonadota</taxon>
        <taxon>Gammaproteobacteria</taxon>
        <taxon>Lysobacterales</taxon>
        <taxon>Rhodanobacteraceae</taxon>
        <taxon>Ahniella</taxon>
    </lineage>
</organism>
<dbReference type="EMBL" id="CP027860">
    <property type="protein sequence ID" value="AVP96563.1"/>
    <property type="molecule type" value="Genomic_DNA"/>
</dbReference>
<dbReference type="GO" id="GO:0071555">
    <property type="term" value="P:cell wall organization"/>
    <property type="evidence" value="ECO:0007669"/>
    <property type="project" value="UniProtKB-KW"/>
</dbReference>
<evidence type="ECO:0000256" key="1">
    <source>
        <dbReference type="ARBA" id="ARBA00001561"/>
    </source>
</evidence>
<evidence type="ECO:0000256" key="3">
    <source>
        <dbReference type="ARBA" id="ARBA00022801"/>
    </source>
</evidence>
<sequence>MDLPAAEAWHLPYVDQLGIRELDAISLVVIHCTELPDLATAREYGEKVLYVDTGTGNSGHFYIDRNGRVYEFVPITRVAHHTRGYNPQSIGIELINKGRYPNWMDSRSQLMTEAYTEAQINALSALLSRLQQTLPNLKQIAGHEDLDQAEVPASDDPTVKVWRKRDPGPLFPWAKVLADVNLQRIERASVIWPPVTPSVTPSLPVTDPAVPKSD</sequence>
<dbReference type="GO" id="GO:0009254">
    <property type="term" value="P:peptidoglycan turnover"/>
    <property type="evidence" value="ECO:0007669"/>
    <property type="project" value="TreeGrafter"/>
</dbReference>
<dbReference type="InterPro" id="IPR002502">
    <property type="entry name" value="Amidase_domain"/>
</dbReference>
<dbReference type="AlphaFoldDB" id="A0A2P1PNZ3"/>
<evidence type="ECO:0000256" key="2">
    <source>
        <dbReference type="ARBA" id="ARBA00011901"/>
    </source>
</evidence>
<dbReference type="KEGG" id="xba:C7S18_04815"/>
<dbReference type="PANTHER" id="PTHR30417:SF1">
    <property type="entry name" value="N-ACETYLMURAMOYL-L-ALANINE AMIDASE AMID"/>
    <property type="match status" value="1"/>
</dbReference>
<keyword evidence="7" id="KW-1185">Reference proteome</keyword>
<evidence type="ECO:0000259" key="5">
    <source>
        <dbReference type="SMART" id="SM00644"/>
    </source>
</evidence>
<dbReference type="PANTHER" id="PTHR30417">
    <property type="entry name" value="N-ACETYLMURAMOYL-L-ALANINE AMIDASE AMID"/>
    <property type="match status" value="1"/>
</dbReference>
<dbReference type="RefSeq" id="WP_106890491.1">
    <property type="nucleotide sequence ID" value="NZ_CP027860.1"/>
</dbReference>
<gene>
    <name evidence="6" type="ORF">C7S18_04815</name>
</gene>